<comment type="caution">
    <text evidence="2">The sequence shown here is derived from an EMBL/GenBank/DDBJ whole genome shotgun (WGS) entry which is preliminary data.</text>
</comment>
<organism evidence="2 3">
    <name type="scientific">Leptonema illini</name>
    <dbReference type="NCBI Taxonomy" id="183"/>
    <lineage>
        <taxon>Bacteria</taxon>
        <taxon>Pseudomonadati</taxon>
        <taxon>Spirochaetota</taxon>
        <taxon>Spirochaetia</taxon>
        <taxon>Leptospirales</taxon>
        <taxon>Leptospiraceae</taxon>
        <taxon>Leptonema</taxon>
    </lineage>
</organism>
<sequence length="403" mass="45248">MQTGKVLKAVESVQRLSGRIPLWAQCLIIVYSVHAAFLATFGQLFVVIRKAYDIGQLQFVRPLKILPNSVTLGWDSAPYQELMQSYAHNVWPPLYPMMLRAASWLVPNDGPVFAAAAQMIGFASHIAIAVGLTRYGSQLRLSREQIRSAVLLVFFFPGHNVMFAAYSEPLYLALSVWCFVALRAERFLWVALFASLAVLTRNMGLFLAVALLSAPILIPLQREGHAQTERFFSMRSLSEFSAALGRLWPFVLPLFVGLAWYFGSASYFGQTPDQAADGWARDLLLHHVPQGADARLWVLEYLAFKGPPGTVLLFYATLISVPLLIKRKLYVEATYVLAFFASFAFYLYRPFPFPRYVSVFFPSLFVVVSLFRPGWLLGLSVTLSVIYSEFMHAVLFSGWAGEP</sequence>
<reference evidence="2 3" key="1">
    <citation type="submission" date="2019-10" db="EMBL/GenBank/DDBJ databases">
        <title>Extracellular Electron Transfer in a Candidatus Methanoperedens spp. Enrichment Culture.</title>
        <authorList>
            <person name="Berger S."/>
            <person name="Rangel Shaw D."/>
            <person name="Berben T."/>
            <person name="In 'T Zandt M."/>
            <person name="Frank J."/>
            <person name="Reimann J."/>
            <person name="Jetten M.S.M."/>
            <person name="Welte C.U."/>
        </authorList>
    </citation>
    <scope>NUCLEOTIDE SEQUENCE [LARGE SCALE GENOMIC DNA]</scope>
    <source>
        <strain evidence="2">SB12</strain>
    </source>
</reference>
<dbReference type="AlphaFoldDB" id="A0A833LYF1"/>
<feature type="transmembrane region" description="Helical" evidence="1">
    <location>
        <begin position="187"/>
        <end position="220"/>
    </location>
</feature>
<evidence type="ECO:0008006" key="4">
    <source>
        <dbReference type="Google" id="ProtNLM"/>
    </source>
</evidence>
<feature type="transmembrane region" description="Helical" evidence="1">
    <location>
        <begin position="360"/>
        <end position="387"/>
    </location>
</feature>
<dbReference type="Proteomes" id="UP000460298">
    <property type="component" value="Unassembled WGS sequence"/>
</dbReference>
<keyword evidence="1" id="KW-0812">Transmembrane</keyword>
<gene>
    <name evidence="2" type="ORF">F9K24_11060</name>
</gene>
<feature type="transmembrane region" description="Helical" evidence="1">
    <location>
        <begin position="20"/>
        <end position="48"/>
    </location>
</feature>
<evidence type="ECO:0000313" key="3">
    <source>
        <dbReference type="Proteomes" id="UP000460298"/>
    </source>
</evidence>
<keyword evidence="1" id="KW-1133">Transmembrane helix</keyword>
<protein>
    <recommendedName>
        <fullName evidence="4">Glycosyltransferase RgtA/B/C/D-like domain-containing protein</fullName>
    </recommendedName>
</protein>
<feature type="transmembrane region" description="Helical" evidence="1">
    <location>
        <begin position="148"/>
        <end position="167"/>
    </location>
</feature>
<evidence type="ECO:0000256" key="1">
    <source>
        <dbReference type="SAM" id="Phobius"/>
    </source>
</evidence>
<evidence type="ECO:0000313" key="2">
    <source>
        <dbReference type="EMBL" id="KAB2932459.1"/>
    </source>
</evidence>
<name>A0A833LYF1_9LEPT</name>
<proteinExistence type="predicted"/>
<dbReference type="EMBL" id="WBUI01000009">
    <property type="protein sequence ID" value="KAB2932459.1"/>
    <property type="molecule type" value="Genomic_DNA"/>
</dbReference>
<feature type="transmembrane region" description="Helical" evidence="1">
    <location>
        <begin position="329"/>
        <end position="348"/>
    </location>
</feature>
<keyword evidence="1" id="KW-0472">Membrane</keyword>
<feature type="transmembrane region" description="Helical" evidence="1">
    <location>
        <begin position="306"/>
        <end position="324"/>
    </location>
</feature>
<accession>A0A833LYF1</accession>
<feature type="transmembrane region" description="Helical" evidence="1">
    <location>
        <begin position="240"/>
        <end position="262"/>
    </location>
</feature>
<feature type="transmembrane region" description="Helical" evidence="1">
    <location>
        <begin position="112"/>
        <end position="136"/>
    </location>
</feature>